<dbReference type="InterPro" id="IPR010583">
    <property type="entry name" value="MipA"/>
</dbReference>
<protein>
    <recommendedName>
        <fullName evidence="9">MltA-interacting protein</fullName>
    </recommendedName>
</protein>
<dbReference type="AlphaFoldDB" id="V5F2D2"/>
<dbReference type="GO" id="GO:0009279">
    <property type="term" value="C:cell outer membrane"/>
    <property type="evidence" value="ECO:0007669"/>
    <property type="project" value="UniProtKB-SubCell"/>
</dbReference>
<reference evidence="7 8" key="1">
    <citation type="submission" date="2013-10" db="EMBL/GenBank/DDBJ databases">
        <authorList>
            <person name="Ichikawa N."/>
            <person name="Kimura A."/>
            <person name="Ohji S."/>
            <person name="Hosoyama A."/>
            <person name="Fujita N."/>
        </authorList>
    </citation>
    <scope>NUCLEOTIDE SEQUENCE [LARGE SCALE GENOMIC DNA]</scope>
    <source>
        <strain evidence="7 8">NBRC 102217</strain>
    </source>
</reference>
<dbReference type="Pfam" id="PF06629">
    <property type="entry name" value="MipA"/>
    <property type="match status" value="1"/>
</dbReference>
<accession>V5F2D2</accession>
<comment type="subcellular location">
    <subcellularLocation>
        <location evidence="1">Cell outer membrane</location>
    </subcellularLocation>
</comment>
<evidence type="ECO:0000256" key="4">
    <source>
        <dbReference type="ARBA" id="ARBA00023136"/>
    </source>
</evidence>
<evidence type="ECO:0000256" key="1">
    <source>
        <dbReference type="ARBA" id="ARBA00004442"/>
    </source>
</evidence>
<keyword evidence="5" id="KW-0998">Cell outer membrane</keyword>
<keyword evidence="8" id="KW-1185">Reference proteome</keyword>
<dbReference type="eggNOG" id="COG3713">
    <property type="taxonomic scope" value="Bacteria"/>
</dbReference>
<dbReference type="EMBL" id="BAUJ01000018">
    <property type="protein sequence ID" value="GAD89299.1"/>
    <property type="molecule type" value="Genomic_DNA"/>
</dbReference>
<gene>
    <name evidence="7" type="ORF">VHA01S_018_00870</name>
</gene>
<keyword evidence="3" id="KW-0732">Signal</keyword>
<proteinExistence type="inferred from homology"/>
<evidence type="ECO:0000256" key="3">
    <source>
        <dbReference type="ARBA" id="ARBA00022729"/>
    </source>
</evidence>
<sequence length="265" mass="29856">MPSMAEDITANSTQNGGRHENGGYFEVGASGLVTNQVDIRATEHKDFQPMLLLSGVYQYKGLFAELVHLSQDGANLGYNFWNSEDWSVDFLAANVETTWLRDKDVNLSALNEAQRNNYLMADEGIYVGAGLRATRYWDDNYVFQFRIVSDYTDNLGLQSSIKLGKSWQVKNWNLYTLGSVSYLSSKLTNNIYGVSREEATTQFEQYEAGAAFNYGLEFGAAYPITQNVVFRSTYRVTALSDEITDSPFIKADYNSLFNVSISYVF</sequence>
<evidence type="ECO:0000256" key="2">
    <source>
        <dbReference type="ARBA" id="ARBA00005722"/>
    </source>
</evidence>
<keyword evidence="4" id="KW-0472">Membrane</keyword>
<name>V5F2D2_9VIBR</name>
<evidence type="ECO:0000256" key="6">
    <source>
        <dbReference type="SAM" id="MobiDB-lite"/>
    </source>
</evidence>
<organism evidence="7 8">
    <name type="scientific">Vibrio halioticoli NBRC 102217</name>
    <dbReference type="NCBI Taxonomy" id="1219072"/>
    <lineage>
        <taxon>Bacteria</taxon>
        <taxon>Pseudomonadati</taxon>
        <taxon>Pseudomonadota</taxon>
        <taxon>Gammaproteobacteria</taxon>
        <taxon>Vibrionales</taxon>
        <taxon>Vibrionaceae</taxon>
        <taxon>Vibrio</taxon>
    </lineage>
</organism>
<evidence type="ECO:0000256" key="5">
    <source>
        <dbReference type="ARBA" id="ARBA00023237"/>
    </source>
</evidence>
<dbReference type="PANTHER" id="PTHR38776">
    <property type="entry name" value="MLTA-INTERACTING PROTEIN-RELATED"/>
    <property type="match status" value="1"/>
</dbReference>
<reference evidence="7 8" key="2">
    <citation type="submission" date="2013-11" db="EMBL/GenBank/DDBJ databases">
        <title>Whole genome shotgun sequence of Vibrio halioticoli NBRC 102217.</title>
        <authorList>
            <person name="Isaki S."/>
            <person name="Kimura A."/>
            <person name="Ohji S."/>
            <person name="Hosoyama A."/>
            <person name="Fujita N."/>
            <person name="Hashimoto M."/>
            <person name="Hosoyama Y."/>
            <person name="Yamazoe A."/>
        </authorList>
    </citation>
    <scope>NUCLEOTIDE SEQUENCE [LARGE SCALE GENOMIC DNA]</scope>
    <source>
        <strain evidence="7 8">NBRC 102217</strain>
    </source>
</reference>
<comment type="caution">
    <text evidence="7">The sequence shown here is derived from an EMBL/GenBank/DDBJ whole genome shotgun (WGS) entry which is preliminary data.</text>
</comment>
<comment type="similarity">
    <text evidence="2">Belongs to the MipA/OmpV family.</text>
</comment>
<dbReference type="Proteomes" id="UP000017800">
    <property type="component" value="Unassembled WGS sequence"/>
</dbReference>
<dbReference type="PANTHER" id="PTHR38776:SF1">
    <property type="entry name" value="MLTA-INTERACTING PROTEIN-RELATED"/>
    <property type="match status" value="1"/>
</dbReference>
<feature type="region of interest" description="Disordered" evidence="6">
    <location>
        <begin position="1"/>
        <end position="21"/>
    </location>
</feature>
<evidence type="ECO:0000313" key="7">
    <source>
        <dbReference type="EMBL" id="GAD89299.1"/>
    </source>
</evidence>
<evidence type="ECO:0008006" key="9">
    <source>
        <dbReference type="Google" id="ProtNLM"/>
    </source>
</evidence>
<evidence type="ECO:0000313" key="8">
    <source>
        <dbReference type="Proteomes" id="UP000017800"/>
    </source>
</evidence>